<dbReference type="Proteomes" id="UP001153678">
    <property type="component" value="Unassembled WGS sequence"/>
</dbReference>
<sequence>MSDPLSILKGEIKRLGFVSNEKISLFGYFTGNEKNQTDALSLLDDCNTDEEKRNYLRSLISQPGPTLNLLQANID</sequence>
<feature type="non-terminal residue" evidence="1">
    <location>
        <position position="1"/>
    </location>
</feature>
<keyword evidence="2" id="KW-1185">Reference proteome</keyword>
<protein>
    <submittedName>
        <fullName evidence="1">20015_t:CDS:1</fullName>
    </submittedName>
</protein>
<reference evidence="1" key="1">
    <citation type="submission" date="2022-08" db="EMBL/GenBank/DDBJ databases">
        <authorList>
            <person name="Kallberg Y."/>
            <person name="Tangrot J."/>
            <person name="Rosling A."/>
        </authorList>
    </citation>
    <scope>NUCLEOTIDE SEQUENCE</scope>
    <source>
        <strain evidence="1">Wild A</strain>
    </source>
</reference>
<dbReference type="OrthoDB" id="2382269at2759"/>
<proteinExistence type="predicted"/>
<name>A0A9W4TCQ7_9GLOM</name>
<dbReference type="EMBL" id="CAMKVN010024113">
    <property type="protein sequence ID" value="CAI2200355.1"/>
    <property type="molecule type" value="Genomic_DNA"/>
</dbReference>
<evidence type="ECO:0000313" key="1">
    <source>
        <dbReference type="EMBL" id="CAI2200355.1"/>
    </source>
</evidence>
<accession>A0A9W4TCQ7</accession>
<gene>
    <name evidence="1" type="ORF">FWILDA_LOCUS19527</name>
</gene>
<evidence type="ECO:0000313" key="2">
    <source>
        <dbReference type="Proteomes" id="UP001153678"/>
    </source>
</evidence>
<dbReference type="AlphaFoldDB" id="A0A9W4TCQ7"/>
<organism evidence="1 2">
    <name type="scientific">Funneliformis geosporum</name>
    <dbReference type="NCBI Taxonomy" id="1117311"/>
    <lineage>
        <taxon>Eukaryota</taxon>
        <taxon>Fungi</taxon>
        <taxon>Fungi incertae sedis</taxon>
        <taxon>Mucoromycota</taxon>
        <taxon>Glomeromycotina</taxon>
        <taxon>Glomeromycetes</taxon>
        <taxon>Glomerales</taxon>
        <taxon>Glomeraceae</taxon>
        <taxon>Funneliformis</taxon>
    </lineage>
</organism>
<comment type="caution">
    <text evidence="1">The sequence shown here is derived from an EMBL/GenBank/DDBJ whole genome shotgun (WGS) entry which is preliminary data.</text>
</comment>